<evidence type="ECO:0000313" key="5">
    <source>
        <dbReference type="Proteomes" id="UP000241769"/>
    </source>
</evidence>
<dbReference type="Gene3D" id="1.10.472.10">
    <property type="entry name" value="Cyclin-like"/>
    <property type="match status" value="2"/>
</dbReference>
<comment type="caution">
    <text evidence="4">The sequence shown here is derived from an EMBL/GenBank/DDBJ whole genome shotgun (WGS) entry which is preliminary data.</text>
</comment>
<feature type="compositionally biased region" description="Basic and acidic residues" evidence="2">
    <location>
        <begin position="383"/>
        <end position="397"/>
    </location>
</feature>
<dbReference type="STRING" id="1890364.A0A2P6N954"/>
<proteinExistence type="inferred from homology"/>
<feature type="domain" description="Cyclin-like" evidence="3">
    <location>
        <begin position="458"/>
        <end position="542"/>
    </location>
</feature>
<name>A0A2P6N954_9EUKA</name>
<dbReference type="GO" id="GO:0008080">
    <property type="term" value="F:N-acetyltransferase activity"/>
    <property type="evidence" value="ECO:0007669"/>
    <property type="project" value="TreeGrafter"/>
</dbReference>
<dbReference type="PROSITE" id="PS00018">
    <property type="entry name" value="EF_HAND_1"/>
    <property type="match status" value="1"/>
</dbReference>
<dbReference type="InterPro" id="IPR023213">
    <property type="entry name" value="CAT-like_dom_sf"/>
</dbReference>
<reference evidence="4 5" key="1">
    <citation type="journal article" date="2018" name="Genome Biol. Evol.">
        <title>Multiple Roots of Fruiting Body Formation in Amoebozoa.</title>
        <authorList>
            <person name="Hillmann F."/>
            <person name="Forbes G."/>
            <person name="Novohradska S."/>
            <person name="Ferling I."/>
            <person name="Riege K."/>
            <person name="Groth M."/>
            <person name="Westermann M."/>
            <person name="Marz M."/>
            <person name="Spaller T."/>
            <person name="Winckler T."/>
            <person name="Schaap P."/>
            <person name="Glockner G."/>
        </authorList>
    </citation>
    <scope>NUCLEOTIDE SEQUENCE [LARGE SCALE GENOMIC DNA]</scope>
    <source>
        <strain evidence="4 5">Jena</strain>
    </source>
</reference>
<dbReference type="InterPro" id="IPR006671">
    <property type="entry name" value="Cyclin_N"/>
</dbReference>
<dbReference type="PANTHER" id="PTHR28037">
    <property type="entry name" value="ALCOHOL O-ACETYLTRANSFERASE 1-RELATED"/>
    <property type="match status" value="1"/>
</dbReference>
<accession>A0A2P6N954</accession>
<feature type="compositionally biased region" description="Polar residues" evidence="2">
    <location>
        <begin position="398"/>
        <end position="414"/>
    </location>
</feature>
<evidence type="ECO:0000259" key="3">
    <source>
        <dbReference type="SMART" id="SM00385"/>
    </source>
</evidence>
<dbReference type="InterPro" id="IPR018247">
    <property type="entry name" value="EF_Hand_1_Ca_BS"/>
</dbReference>
<dbReference type="InterPro" id="IPR010828">
    <property type="entry name" value="Atf2/Sli1-like"/>
</dbReference>
<feature type="compositionally biased region" description="Polar residues" evidence="2">
    <location>
        <begin position="17"/>
        <end position="27"/>
    </location>
</feature>
<dbReference type="SUPFAM" id="SSF47954">
    <property type="entry name" value="Cyclin-like"/>
    <property type="match status" value="1"/>
</dbReference>
<evidence type="ECO:0000313" key="4">
    <source>
        <dbReference type="EMBL" id="PRP80475.1"/>
    </source>
</evidence>
<dbReference type="InterPro" id="IPR013763">
    <property type="entry name" value="Cyclin-like_dom"/>
</dbReference>
<keyword evidence="1" id="KW-0195">Cyclin</keyword>
<dbReference type="FunFam" id="1.10.472.10:FF:000057">
    <property type="entry name" value="Cyclin N-terminal domain containing 2"/>
    <property type="match status" value="1"/>
</dbReference>
<gene>
    <name evidence="4" type="ORF">PROFUN_11697</name>
</gene>
<evidence type="ECO:0000256" key="2">
    <source>
        <dbReference type="SAM" id="MobiDB-lite"/>
    </source>
</evidence>
<dbReference type="SMART" id="SM00385">
    <property type="entry name" value="CYCLIN"/>
    <property type="match status" value="1"/>
</dbReference>
<dbReference type="InterPro" id="IPR036915">
    <property type="entry name" value="Cyclin-like_sf"/>
</dbReference>
<dbReference type="Gene3D" id="3.30.559.10">
    <property type="entry name" value="Chloramphenicol acetyltransferase-like domain"/>
    <property type="match status" value="1"/>
</dbReference>
<evidence type="ECO:0000256" key="1">
    <source>
        <dbReference type="RuleBase" id="RU000383"/>
    </source>
</evidence>
<dbReference type="InParanoid" id="A0A2P6N954"/>
<dbReference type="Pfam" id="PF07247">
    <property type="entry name" value="AATase"/>
    <property type="match status" value="1"/>
</dbReference>
<dbReference type="Pfam" id="PF00134">
    <property type="entry name" value="Cyclin_N"/>
    <property type="match status" value="1"/>
</dbReference>
<feature type="region of interest" description="Disordered" evidence="2">
    <location>
        <begin position="383"/>
        <end position="417"/>
    </location>
</feature>
<feature type="region of interest" description="Disordered" evidence="2">
    <location>
        <begin position="1"/>
        <end position="27"/>
    </location>
</feature>
<dbReference type="EMBL" id="MDYQ01000147">
    <property type="protein sequence ID" value="PRP80475.1"/>
    <property type="molecule type" value="Genomic_DNA"/>
</dbReference>
<dbReference type="Proteomes" id="UP000241769">
    <property type="component" value="Unassembled WGS sequence"/>
</dbReference>
<dbReference type="OrthoDB" id="2150604at2759"/>
<dbReference type="AlphaFoldDB" id="A0A2P6N954"/>
<keyword evidence="5" id="KW-1185">Reference proteome</keyword>
<dbReference type="InterPro" id="IPR052058">
    <property type="entry name" value="Alcohol_O-acetyltransferase"/>
</dbReference>
<dbReference type="PANTHER" id="PTHR28037:SF1">
    <property type="entry name" value="ALCOHOL O-ACETYLTRANSFERASE 1-RELATED"/>
    <property type="match status" value="1"/>
</dbReference>
<comment type="similarity">
    <text evidence="1">Belongs to the cyclin family.</text>
</comment>
<sequence>MPIRDKLSGLLHRGNSDKTLNNNTTAAPVAPLNNTVAGRSYELPAEEPVIATVAPTAVAPVAHHNPLDRNHDGRVDMNDLSGRRMSQGYEVNSLSQGYEVNSLSQGYEMNQGVYVQSAQRASITRAEPTIIETIQKDVVIQERIHPVEKEEIQPIIYREREQLDVKQVTQMLHETQIEPTIIQQRELPAERREAIIERGAAIEENIILPSVHRDATLRTQQIHAPIVEETIKRTVIEEIQPVLERDVFVPTVIQNTQPIYEKIVEAPTVYREVRDMRVQSTEFVQPALYTQPALPVYTQPAVRETIVVPSAPKVEYVTMATTTTTNETFVPAKLIQEGELRNWQPAASQVAQAPIRRDPFCDEQHRFREEPKEVIVLMSGSFTHRETGPPTEQHPHTNQDTTEPHNSIDTTQPNEHNEDIEGRCQLHQQLQRSERRNPINVHSLQANIERDNRSILLRWIQETCHSLQYGHTTFLNSVHLVDRVLSLWPLPVDQLQLVGVTCFFISAKLEEFEAPEASLLNELTDNTYSIALIIDMERMILNLLGFDVLGVTAAHLMSCYTDLTAQHPNLRNDVLDLVKECLIDGGFMEESPSILTAAAVVVIEHKYGRDQVWGTMLERITGRAQNINVSQAPRDAGVQIFRNPKITNHQMTERPLGRLEKWSVARQNTGVYFSVLVGGQYSFPDTVSGNKSQDSQRFLHKTILECLPSILAEHPPLNYILDGTNPTFRRLSKIDLEKLVSIEIEEDEKEDTIKTRLDSLIQEQLNTRFPIENKEIPLWRIRVLMAKKEGRWCSWILFVYHHSIADGMSGKLFHESLLSKLNKDHTVRNGNPGTTPPLEEVLDMRPSLLYLILTILLELILPQWVSHMIGMKKDFWVGTRETEKQIPNPYDPKKGTKTRQINLCLEDQACQGLYKLSKEHDVTMTSIIDTLIAFSIASVFRAREGRGIVLRCNTPMNLREEIRKKGEKGSEVVTSGTMGVMVGSHQYHFVLPGDATRTRFWSVCKEFHRVTEAKYRVGMLAHLKDRGNASGMDRYIRNKMAKAVEQNETPRSGSFELSNLGLWTPEGQQGQWNVMSGLFAQSNGPLGSAVVFSSVTVKREGKMNMNLCMNWQEGVIEEWEALELLSLLEWGCNTIITDQFVGNWLMSQWETLSSPARASS</sequence>
<organism evidence="4 5">
    <name type="scientific">Planoprotostelium fungivorum</name>
    <dbReference type="NCBI Taxonomy" id="1890364"/>
    <lineage>
        <taxon>Eukaryota</taxon>
        <taxon>Amoebozoa</taxon>
        <taxon>Evosea</taxon>
        <taxon>Variosea</taxon>
        <taxon>Cavosteliida</taxon>
        <taxon>Cavosteliaceae</taxon>
        <taxon>Planoprotostelium</taxon>
    </lineage>
</organism>
<protein>
    <recommendedName>
        <fullName evidence="3">Cyclin-like domain-containing protein</fullName>
    </recommendedName>
</protein>